<dbReference type="EMBL" id="BGPR01001357">
    <property type="protein sequence ID" value="GBM51967.1"/>
    <property type="molecule type" value="Genomic_DNA"/>
</dbReference>
<organism evidence="1 2">
    <name type="scientific">Araneus ventricosus</name>
    <name type="common">Orbweaver spider</name>
    <name type="synonym">Epeira ventricosa</name>
    <dbReference type="NCBI Taxonomy" id="182803"/>
    <lineage>
        <taxon>Eukaryota</taxon>
        <taxon>Metazoa</taxon>
        <taxon>Ecdysozoa</taxon>
        <taxon>Arthropoda</taxon>
        <taxon>Chelicerata</taxon>
        <taxon>Arachnida</taxon>
        <taxon>Araneae</taxon>
        <taxon>Araneomorphae</taxon>
        <taxon>Entelegynae</taxon>
        <taxon>Araneoidea</taxon>
        <taxon>Araneidae</taxon>
        <taxon>Araneus</taxon>
    </lineage>
</organism>
<name>A0A4Y2GFM1_ARAVE</name>
<protein>
    <submittedName>
        <fullName evidence="1">Uncharacterized protein</fullName>
    </submittedName>
</protein>
<comment type="caution">
    <text evidence="1">The sequence shown here is derived from an EMBL/GenBank/DDBJ whole genome shotgun (WGS) entry which is preliminary data.</text>
</comment>
<gene>
    <name evidence="1" type="ORF">AVEN_194261_1</name>
</gene>
<evidence type="ECO:0000313" key="1">
    <source>
        <dbReference type="EMBL" id="GBM51967.1"/>
    </source>
</evidence>
<keyword evidence="2" id="KW-1185">Reference proteome</keyword>
<reference evidence="1 2" key="1">
    <citation type="journal article" date="2019" name="Sci. Rep.">
        <title>Orb-weaving spider Araneus ventricosus genome elucidates the spidroin gene catalogue.</title>
        <authorList>
            <person name="Kono N."/>
            <person name="Nakamura H."/>
            <person name="Ohtoshi R."/>
            <person name="Moran D.A.P."/>
            <person name="Shinohara A."/>
            <person name="Yoshida Y."/>
            <person name="Fujiwara M."/>
            <person name="Mori M."/>
            <person name="Tomita M."/>
            <person name="Arakawa K."/>
        </authorList>
    </citation>
    <scope>NUCLEOTIDE SEQUENCE [LARGE SCALE GENOMIC DNA]</scope>
</reference>
<dbReference type="Proteomes" id="UP000499080">
    <property type="component" value="Unassembled WGS sequence"/>
</dbReference>
<sequence length="136" mass="14972">MLDDVDCTHAPSVTPPYSSIDCDSPAGLLARHGSYLFTRGSHCEVAENVVETNAELTLNVNNPVSSEVADKFGNSVELPLNKNLLASNLSDKISSEVPCCSINQIYGDDLEQFISDNEENDEWYEKFNEDDALKKV</sequence>
<dbReference type="AlphaFoldDB" id="A0A4Y2GFM1"/>
<evidence type="ECO:0000313" key="2">
    <source>
        <dbReference type="Proteomes" id="UP000499080"/>
    </source>
</evidence>
<accession>A0A4Y2GFM1</accession>
<proteinExistence type="predicted"/>